<comment type="caution">
    <text evidence="2">The sequence shown here is derived from an EMBL/GenBank/DDBJ whole genome shotgun (WGS) entry which is preliminary data.</text>
</comment>
<evidence type="ECO:0000256" key="1">
    <source>
        <dbReference type="SAM" id="MobiDB-lite"/>
    </source>
</evidence>
<keyword evidence="3" id="KW-1185">Reference proteome</keyword>
<feature type="compositionally biased region" description="Low complexity" evidence="1">
    <location>
        <begin position="154"/>
        <end position="165"/>
    </location>
</feature>
<accession>A0AAD7J2N4</accession>
<feature type="region of interest" description="Disordered" evidence="1">
    <location>
        <begin position="44"/>
        <end position="67"/>
    </location>
</feature>
<name>A0AAD7J2N4_9AGAR</name>
<proteinExistence type="predicted"/>
<sequence length="215" mass="23117">MRLRTLEIRWHDSEPIFSCNFQPVPYAPCVFFANVRAILPGINHKRRRRSPARHASNTSPPSAATLPPLRGDDCMVIIWAPSLIPPVHSAFASSSDADPQLEKEFWKPRTTFRCTTMQAAPSSNSSPALTLSSASPGTLNEYLATQSSDCAMEPSKPTPSAATHASPPPPIPTLTTPIPMTRGGAERTAAHPRCIGTTSLGSVSPHQPCTRTPTS</sequence>
<dbReference type="AlphaFoldDB" id="A0AAD7J2N4"/>
<gene>
    <name evidence="2" type="ORF">B0H16DRAFT_1831423</name>
</gene>
<feature type="compositionally biased region" description="Polar residues" evidence="1">
    <location>
        <begin position="196"/>
        <end position="215"/>
    </location>
</feature>
<dbReference type="EMBL" id="JARKIB010000051">
    <property type="protein sequence ID" value="KAJ7754765.1"/>
    <property type="molecule type" value="Genomic_DNA"/>
</dbReference>
<protein>
    <submittedName>
        <fullName evidence="2">Uncharacterized protein</fullName>
    </submittedName>
</protein>
<organism evidence="2 3">
    <name type="scientific">Mycena metata</name>
    <dbReference type="NCBI Taxonomy" id="1033252"/>
    <lineage>
        <taxon>Eukaryota</taxon>
        <taxon>Fungi</taxon>
        <taxon>Dikarya</taxon>
        <taxon>Basidiomycota</taxon>
        <taxon>Agaricomycotina</taxon>
        <taxon>Agaricomycetes</taxon>
        <taxon>Agaricomycetidae</taxon>
        <taxon>Agaricales</taxon>
        <taxon>Marasmiineae</taxon>
        <taxon>Mycenaceae</taxon>
        <taxon>Mycena</taxon>
    </lineage>
</organism>
<reference evidence="2" key="1">
    <citation type="submission" date="2023-03" db="EMBL/GenBank/DDBJ databases">
        <title>Massive genome expansion in bonnet fungi (Mycena s.s.) driven by repeated elements and novel gene families across ecological guilds.</title>
        <authorList>
            <consortium name="Lawrence Berkeley National Laboratory"/>
            <person name="Harder C.B."/>
            <person name="Miyauchi S."/>
            <person name="Viragh M."/>
            <person name="Kuo A."/>
            <person name="Thoen E."/>
            <person name="Andreopoulos B."/>
            <person name="Lu D."/>
            <person name="Skrede I."/>
            <person name="Drula E."/>
            <person name="Henrissat B."/>
            <person name="Morin E."/>
            <person name="Kohler A."/>
            <person name="Barry K."/>
            <person name="LaButti K."/>
            <person name="Morin E."/>
            <person name="Salamov A."/>
            <person name="Lipzen A."/>
            <person name="Mereny Z."/>
            <person name="Hegedus B."/>
            <person name="Baldrian P."/>
            <person name="Stursova M."/>
            <person name="Weitz H."/>
            <person name="Taylor A."/>
            <person name="Grigoriev I.V."/>
            <person name="Nagy L.G."/>
            <person name="Martin F."/>
            <person name="Kauserud H."/>
        </authorList>
    </citation>
    <scope>NUCLEOTIDE SEQUENCE</scope>
    <source>
        <strain evidence="2">CBHHK182m</strain>
    </source>
</reference>
<feature type="region of interest" description="Disordered" evidence="1">
    <location>
        <begin position="149"/>
        <end position="215"/>
    </location>
</feature>
<evidence type="ECO:0000313" key="3">
    <source>
        <dbReference type="Proteomes" id="UP001215598"/>
    </source>
</evidence>
<evidence type="ECO:0000313" key="2">
    <source>
        <dbReference type="EMBL" id="KAJ7754765.1"/>
    </source>
</evidence>
<dbReference type="Proteomes" id="UP001215598">
    <property type="component" value="Unassembled WGS sequence"/>
</dbReference>